<evidence type="ECO:0000256" key="2">
    <source>
        <dbReference type="ARBA" id="ARBA00022490"/>
    </source>
</evidence>
<dbReference type="GO" id="GO:1990904">
    <property type="term" value="C:ribonucleoprotein complex"/>
    <property type="evidence" value="ECO:0007669"/>
    <property type="project" value="TreeGrafter"/>
</dbReference>
<reference evidence="6" key="1">
    <citation type="submission" date="2022-11" db="UniProtKB">
        <authorList>
            <consortium name="WormBaseParasite"/>
        </authorList>
    </citation>
    <scope>IDENTIFICATION</scope>
</reference>
<keyword evidence="3" id="KW-0479">Metal-binding</keyword>
<evidence type="ECO:0000313" key="6">
    <source>
        <dbReference type="WBParaSite" id="jg2380"/>
    </source>
</evidence>
<comment type="subcellular location">
    <subcellularLocation>
        <location evidence="1">Cytoplasm</location>
    </subcellularLocation>
</comment>
<evidence type="ECO:0000256" key="1">
    <source>
        <dbReference type="ARBA" id="ARBA00004496"/>
    </source>
</evidence>
<dbReference type="InterPro" id="IPR037214">
    <property type="entry name" value="TROVE_dom_sf"/>
</dbReference>
<keyword evidence="5" id="KW-1185">Reference proteome</keyword>
<dbReference type="Proteomes" id="UP000887574">
    <property type="component" value="Unplaced"/>
</dbReference>
<dbReference type="GO" id="GO:0005737">
    <property type="term" value="C:cytoplasm"/>
    <property type="evidence" value="ECO:0007669"/>
    <property type="project" value="UniProtKB-SubCell"/>
</dbReference>
<evidence type="ECO:0000256" key="3">
    <source>
        <dbReference type="ARBA" id="ARBA00022723"/>
    </source>
</evidence>
<proteinExistence type="predicted"/>
<dbReference type="GO" id="GO:0003723">
    <property type="term" value="F:RNA binding"/>
    <property type="evidence" value="ECO:0007669"/>
    <property type="project" value="InterPro"/>
</dbReference>
<dbReference type="Pfam" id="PF05731">
    <property type="entry name" value="TROVE"/>
    <property type="match status" value="1"/>
</dbReference>
<sequence>MISNIEQGERLLSQLRLSHFHISQLGLSKELNESPRQMKQMRDDEVSLLTDKLILTHFKQRNPDSQRNLENLSSSKCPQQNFLLYALALCARYNVKDRRNLLGKVANTTANPTTEVHLEKLFDEYILSLQQASLMAVNEVCNIPTHLFAFVKYADMFSKKFANTEGWGRGMKKVVSKW</sequence>
<dbReference type="InterPro" id="IPR040322">
    <property type="entry name" value="TROVE2"/>
</dbReference>
<dbReference type="WBParaSite" id="jg2380">
    <property type="protein sequence ID" value="jg2380"/>
    <property type="gene ID" value="jg2380"/>
</dbReference>
<organism evidence="5 6">
    <name type="scientific">Ditylenchus dipsaci</name>
    <dbReference type="NCBI Taxonomy" id="166011"/>
    <lineage>
        <taxon>Eukaryota</taxon>
        <taxon>Metazoa</taxon>
        <taxon>Ecdysozoa</taxon>
        <taxon>Nematoda</taxon>
        <taxon>Chromadorea</taxon>
        <taxon>Rhabditida</taxon>
        <taxon>Tylenchina</taxon>
        <taxon>Tylenchomorpha</taxon>
        <taxon>Sphaerularioidea</taxon>
        <taxon>Anguinidae</taxon>
        <taxon>Anguininae</taxon>
        <taxon>Ditylenchus</taxon>
    </lineage>
</organism>
<evidence type="ECO:0000259" key="4">
    <source>
        <dbReference type="Pfam" id="PF05731"/>
    </source>
</evidence>
<protein>
    <submittedName>
        <fullName evidence="6">TROVE domain-containing protein</fullName>
    </submittedName>
</protein>
<dbReference type="PANTHER" id="PTHR14202:SF0">
    <property type="entry name" value="RNA-BINDING PROTEIN RO60"/>
    <property type="match status" value="1"/>
</dbReference>
<keyword evidence="2" id="KW-0963">Cytoplasm</keyword>
<accession>A0A915DUH2</accession>
<dbReference type="AlphaFoldDB" id="A0A915DUH2"/>
<dbReference type="GO" id="GO:0046872">
    <property type="term" value="F:metal ion binding"/>
    <property type="evidence" value="ECO:0007669"/>
    <property type="project" value="UniProtKB-KW"/>
</dbReference>
<name>A0A915DUH2_9BILA</name>
<evidence type="ECO:0000313" key="5">
    <source>
        <dbReference type="Proteomes" id="UP000887574"/>
    </source>
</evidence>
<dbReference type="SUPFAM" id="SSF140864">
    <property type="entry name" value="TROVE domain-like"/>
    <property type="match status" value="1"/>
</dbReference>
<dbReference type="InterPro" id="IPR008858">
    <property type="entry name" value="TROVE_dom"/>
</dbReference>
<feature type="domain" description="TROVE" evidence="4">
    <location>
        <begin position="75"/>
        <end position="176"/>
    </location>
</feature>
<dbReference type="PANTHER" id="PTHR14202">
    <property type="entry name" value="60 KDA RIBONUCLEOPROTEIN SSA/RO"/>
    <property type="match status" value="1"/>
</dbReference>